<evidence type="ECO:0000313" key="2">
    <source>
        <dbReference type="Proteomes" id="UP000830375"/>
    </source>
</evidence>
<dbReference type="Proteomes" id="UP000830375">
    <property type="component" value="Unassembled WGS sequence"/>
</dbReference>
<dbReference type="EMBL" id="JACTAM010001049">
    <property type="protein sequence ID" value="KAI2646652.1"/>
    <property type="molecule type" value="Genomic_DNA"/>
</dbReference>
<comment type="caution">
    <text evidence="1">The sequence shown here is derived from an EMBL/GenBank/DDBJ whole genome shotgun (WGS) entry which is preliminary data.</text>
</comment>
<proteinExistence type="predicted"/>
<keyword evidence="2" id="KW-1185">Reference proteome</keyword>
<name>A0ABQ8L7F5_LABRO</name>
<evidence type="ECO:0000313" key="1">
    <source>
        <dbReference type="EMBL" id="KAI2646652.1"/>
    </source>
</evidence>
<reference evidence="1 2" key="1">
    <citation type="submission" date="2022-01" db="EMBL/GenBank/DDBJ databases">
        <title>A high-quality chromosome-level genome assembly of rohu carp, Labeo rohita.</title>
        <authorList>
            <person name="Arick M.A. II"/>
            <person name="Hsu C.-Y."/>
            <person name="Magbanua Z."/>
            <person name="Pechanova O."/>
            <person name="Grover C."/>
            <person name="Miller E."/>
            <person name="Thrash A."/>
            <person name="Ezzel L."/>
            <person name="Alam S."/>
            <person name="Benzie J."/>
            <person name="Hamilton M."/>
            <person name="Karsi A."/>
            <person name="Lawrence M.L."/>
            <person name="Peterson D.G."/>
        </authorList>
    </citation>
    <scope>NUCLEOTIDE SEQUENCE [LARGE SCALE GENOMIC DNA]</scope>
    <source>
        <strain evidence="2">BAU-BD-2019</strain>
        <tissue evidence="1">Blood</tissue>
    </source>
</reference>
<protein>
    <recommendedName>
        <fullName evidence="3">Nuclease HARBI1</fullName>
    </recommendedName>
</protein>
<gene>
    <name evidence="1" type="ORF">H4Q32_031226</name>
</gene>
<organism evidence="1 2">
    <name type="scientific">Labeo rohita</name>
    <name type="common">Indian major carp</name>
    <name type="synonym">Cyprinus rohita</name>
    <dbReference type="NCBI Taxonomy" id="84645"/>
    <lineage>
        <taxon>Eukaryota</taxon>
        <taxon>Metazoa</taxon>
        <taxon>Chordata</taxon>
        <taxon>Craniata</taxon>
        <taxon>Vertebrata</taxon>
        <taxon>Euteleostomi</taxon>
        <taxon>Actinopterygii</taxon>
        <taxon>Neopterygii</taxon>
        <taxon>Teleostei</taxon>
        <taxon>Ostariophysi</taxon>
        <taxon>Cypriniformes</taxon>
        <taxon>Cyprinidae</taxon>
        <taxon>Labeoninae</taxon>
        <taxon>Labeonini</taxon>
        <taxon>Labeo</taxon>
    </lineage>
</organism>
<sequence>MDYLDYVNDDQRFPPARQVLADRSDPLQRFDEISFRDRFRMHKVNAVEIIPLLEPRLSSVTQRGQPIPVCLQVLITLRFLACGTFHRETGIYVVSVNQQTQANYKVLFYEYGNFPGVIGCIDGTHIPIKRPSTPDAEEYRNRKNWFP</sequence>
<evidence type="ECO:0008006" key="3">
    <source>
        <dbReference type="Google" id="ProtNLM"/>
    </source>
</evidence>
<accession>A0ABQ8L7F5</accession>